<gene>
    <name evidence="2" type="ORF">PHYPA_005507</name>
</gene>
<feature type="compositionally biased region" description="Basic and acidic residues" evidence="1">
    <location>
        <begin position="49"/>
        <end position="59"/>
    </location>
</feature>
<evidence type="ECO:0000313" key="4">
    <source>
        <dbReference type="Proteomes" id="UP000006727"/>
    </source>
</evidence>
<protein>
    <submittedName>
        <fullName evidence="2 3">Uncharacterized protein</fullName>
    </submittedName>
</protein>
<dbReference type="AlphaFoldDB" id="A0A2K1KXK5"/>
<dbReference type="EnsemblPlants" id="Pp3c3_37350V3.1">
    <property type="protein sequence ID" value="PAC:32942241.CDS.1"/>
    <property type="gene ID" value="Pp3c3_37350"/>
</dbReference>
<reference evidence="2 4" key="2">
    <citation type="journal article" date="2018" name="Plant J.">
        <title>The Physcomitrella patens chromosome-scale assembly reveals moss genome structure and evolution.</title>
        <authorList>
            <person name="Lang D."/>
            <person name="Ullrich K.K."/>
            <person name="Murat F."/>
            <person name="Fuchs J."/>
            <person name="Jenkins J."/>
            <person name="Haas F.B."/>
            <person name="Piednoel M."/>
            <person name="Gundlach H."/>
            <person name="Van Bel M."/>
            <person name="Meyberg R."/>
            <person name="Vives C."/>
            <person name="Morata J."/>
            <person name="Symeonidi A."/>
            <person name="Hiss M."/>
            <person name="Muchero W."/>
            <person name="Kamisugi Y."/>
            <person name="Saleh O."/>
            <person name="Blanc G."/>
            <person name="Decker E.L."/>
            <person name="van Gessel N."/>
            <person name="Grimwood J."/>
            <person name="Hayes R.D."/>
            <person name="Graham S.W."/>
            <person name="Gunter L.E."/>
            <person name="McDaniel S.F."/>
            <person name="Hoernstein S.N.W."/>
            <person name="Larsson A."/>
            <person name="Li F.W."/>
            <person name="Perroud P.F."/>
            <person name="Phillips J."/>
            <person name="Ranjan P."/>
            <person name="Rokshar D.S."/>
            <person name="Rothfels C.J."/>
            <person name="Schneider L."/>
            <person name="Shu S."/>
            <person name="Stevenson D.W."/>
            <person name="Thummler F."/>
            <person name="Tillich M."/>
            <person name="Villarreal Aguilar J.C."/>
            <person name="Widiez T."/>
            <person name="Wong G.K."/>
            <person name="Wymore A."/>
            <person name="Zhang Y."/>
            <person name="Zimmer A.D."/>
            <person name="Quatrano R.S."/>
            <person name="Mayer K.F.X."/>
            <person name="Goodstein D."/>
            <person name="Casacuberta J.M."/>
            <person name="Vandepoele K."/>
            <person name="Reski R."/>
            <person name="Cuming A.C."/>
            <person name="Tuskan G.A."/>
            <person name="Maumus F."/>
            <person name="Salse J."/>
            <person name="Schmutz J."/>
            <person name="Rensing S.A."/>
        </authorList>
    </citation>
    <scope>NUCLEOTIDE SEQUENCE [LARGE SCALE GENOMIC DNA]</scope>
    <source>
        <strain evidence="3 4">cv. Gransden 2004</strain>
    </source>
</reference>
<feature type="region of interest" description="Disordered" evidence="1">
    <location>
        <begin position="120"/>
        <end position="142"/>
    </location>
</feature>
<organism evidence="2">
    <name type="scientific">Physcomitrium patens</name>
    <name type="common">Spreading-leaved earth moss</name>
    <name type="synonym">Physcomitrella patens</name>
    <dbReference type="NCBI Taxonomy" id="3218"/>
    <lineage>
        <taxon>Eukaryota</taxon>
        <taxon>Viridiplantae</taxon>
        <taxon>Streptophyta</taxon>
        <taxon>Embryophyta</taxon>
        <taxon>Bryophyta</taxon>
        <taxon>Bryophytina</taxon>
        <taxon>Bryopsida</taxon>
        <taxon>Funariidae</taxon>
        <taxon>Funariales</taxon>
        <taxon>Funariaceae</taxon>
        <taxon>Physcomitrium</taxon>
    </lineage>
</organism>
<name>A0A2K1KXK5_PHYPA</name>
<dbReference type="Proteomes" id="UP000006727">
    <property type="component" value="Chromosome 3"/>
</dbReference>
<dbReference type="InParanoid" id="A0A2K1KXK5"/>
<proteinExistence type="predicted"/>
<accession>A0A2K1KXK5</accession>
<dbReference type="Gramene" id="Pp3c3_37350V3.1">
    <property type="protein sequence ID" value="PAC:32942241.CDS.1"/>
    <property type="gene ID" value="Pp3c3_37350"/>
</dbReference>
<reference evidence="3" key="3">
    <citation type="submission" date="2020-12" db="UniProtKB">
        <authorList>
            <consortium name="EnsemblPlants"/>
        </authorList>
    </citation>
    <scope>IDENTIFICATION</scope>
</reference>
<dbReference type="EnsemblPlants" id="Pp3c3_37350V3.2">
    <property type="protein sequence ID" value="PAC:32942242.CDS.1"/>
    <property type="gene ID" value="Pp3c3_37350"/>
</dbReference>
<dbReference type="EMBL" id="ABEU02000003">
    <property type="protein sequence ID" value="PNR58512.1"/>
    <property type="molecule type" value="Genomic_DNA"/>
</dbReference>
<dbReference type="Gramene" id="Pp3c3_37350V3.2">
    <property type="protein sequence ID" value="PAC:32942242.CDS.1"/>
    <property type="gene ID" value="Pp3c3_37350"/>
</dbReference>
<sequence>MPTFGNRRACWSQLQPLASDCLRLKLPPRTSSRILKPILSPEAITTKGPGKEESRKGADFRLSISTPPNHKAHWNKRDRFTDSRTSHPKEGRLNRKKIRTMLQCSSSTRKEKMLEKVGPCIKSTLQPGGAPQHSPGLGKKEK</sequence>
<evidence type="ECO:0000256" key="1">
    <source>
        <dbReference type="SAM" id="MobiDB-lite"/>
    </source>
</evidence>
<feature type="region of interest" description="Disordered" evidence="1">
    <location>
        <begin position="38"/>
        <end position="98"/>
    </location>
</feature>
<evidence type="ECO:0000313" key="2">
    <source>
        <dbReference type="EMBL" id="PNR58512.1"/>
    </source>
</evidence>
<reference evidence="2 4" key="1">
    <citation type="journal article" date="2008" name="Science">
        <title>The Physcomitrella genome reveals evolutionary insights into the conquest of land by plants.</title>
        <authorList>
            <person name="Rensing S."/>
            <person name="Lang D."/>
            <person name="Zimmer A."/>
            <person name="Terry A."/>
            <person name="Salamov A."/>
            <person name="Shapiro H."/>
            <person name="Nishiyama T."/>
            <person name="Perroud P.-F."/>
            <person name="Lindquist E."/>
            <person name="Kamisugi Y."/>
            <person name="Tanahashi T."/>
            <person name="Sakakibara K."/>
            <person name="Fujita T."/>
            <person name="Oishi K."/>
            <person name="Shin-I T."/>
            <person name="Kuroki Y."/>
            <person name="Toyoda A."/>
            <person name="Suzuki Y."/>
            <person name="Hashimoto A."/>
            <person name="Yamaguchi K."/>
            <person name="Sugano A."/>
            <person name="Kohara Y."/>
            <person name="Fujiyama A."/>
            <person name="Anterola A."/>
            <person name="Aoki S."/>
            <person name="Ashton N."/>
            <person name="Barbazuk W.B."/>
            <person name="Barker E."/>
            <person name="Bennetzen J."/>
            <person name="Bezanilla M."/>
            <person name="Blankenship R."/>
            <person name="Cho S.H."/>
            <person name="Dutcher S."/>
            <person name="Estelle M."/>
            <person name="Fawcett J.A."/>
            <person name="Gundlach H."/>
            <person name="Hanada K."/>
            <person name="Heyl A."/>
            <person name="Hicks K.A."/>
            <person name="Hugh J."/>
            <person name="Lohr M."/>
            <person name="Mayer K."/>
            <person name="Melkozernov A."/>
            <person name="Murata T."/>
            <person name="Nelson D."/>
            <person name="Pils B."/>
            <person name="Prigge M."/>
            <person name="Reiss B."/>
            <person name="Renner T."/>
            <person name="Rombauts S."/>
            <person name="Rushton P."/>
            <person name="Sanderfoot A."/>
            <person name="Schween G."/>
            <person name="Shiu S.-H."/>
            <person name="Stueber K."/>
            <person name="Theodoulou F.L."/>
            <person name="Tu H."/>
            <person name="Van de Peer Y."/>
            <person name="Verrier P.J."/>
            <person name="Waters E."/>
            <person name="Wood A."/>
            <person name="Yang L."/>
            <person name="Cove D."/>
            <person name="Cuming A."/>
            <person name="Hasebe M."/>
            <person name="Lucas S."/>
            <person name="Mishler D.B."/>
            <person name="Reski R."/>
            <person name="Grigoriev I."/>
            <person name="Quatrano R.S."/>
            <person name="Boore J.L."/>
        </authorList>
    </citation>
    <scope>NUCLEOTIDE SEQUENCE [LARGE SCALE GENOMIC DNA]</scope>
    <source>
        <strain evidence="3 4">cv. Gransden 2004</strain>
    </source>
</reference>
<feature type="compositionally biased region" description="Basic and acidic residues" evidence="1">
    <location>
        <begin position="75"/>
        <end position="93"/>
    </location>
</feature>
<evidence type="ECO:0000313" key="3">
    <source>
        <dbReference type="EnsemblPlants" id="PAC:32942241.CDS.1"/>
    </source>
</evidence>
<keyword evidence="4" id="KW-1185">Reference proteome</keyword>